<dbReference type="STRING" id="394096.DB31_2636"/>
<dbReference type="PANTHER" id="PTHR34296">
    <property type="entry name" value="TRANSCRIPTIONAL ACTIVATOR PROTEIN MED"/>
    <property type="match status" value="1"/>
</dbReference>
<accession>A0A085W755</accession>
<evidence type="ECO:0000256" key="6">
    <source>
        <dbReference type="ARBA" id="ARBA00023288"/>
    </source>
</evidence>
<dbReference type="EMBL" id="JMCB01000017">
    <property type="protein sequence ID" value="KFE63518.1"/>
    <property type="molecule type" value="Genomic_DNA"/>
</dbReference>
<evidence type="ECO:0000256" key="4">
    <source>
        <dbReference type="ARBA" id="ARBA00022729"/>
    </source>
</evidence>
<dbReference type="RefSeq" id="WP_044195844.1">
    <property type="nucleotide sequence ID" value="NZ_JMCB01000017.1"/>
</dbReference>
<feature type="region of interest" description="Disordered" evidence="7">
    <location>
        <begin position="21"/>
        <end position="53"/>
    </location>
</feature>
<dbReference type="SUPFAM" id="SSF53822">
    <property type="entry name" value="Periplasmic binding protein-like I"/>
    <property type="match status" value="1"/>
</dbReference>
<dbReference type="GO" id="GO:0005886">
    <property type="term" value="C:plasma membrane"/>
    <property type="evidence" value="ECO:0007669"/>
    <property type="project" value="UniProtKB-SubCell"/>
</dbReference>
<evidence type="ECO:0000256" key="3">
    <source>
        <dbReference type="ARBA" id="ARBA00022475"/>
    </source>
</evidence>
<dbReference type="OrthoDB" id="9769871at2"/>
<evidence type="ECO:0000256" key="7">
    <source>
        <dbReference type="SAM" id="MobiDB-lite"/>
    </source>
</evidence>
<feature type="compositionally biased region" description="Low complexity" evidence="7">
    <location>
        <begin position="33"/>
        <end position="43"/>
    </location>
</feature>
<name>A0A085W755_9BACT</name>
<evidence type="ECO:0000313" key="9">
    <source>
        <dbReference type="EMBL" id="KFE63518.1"/>
    </source>
</evidence>
<dbReference type="InterPro" id="IPR003760">
    <property type="entry name" value="PnrA-like"/>
</dbReference>
<evidence type="ECO:0000313" key="10">
    <source>
        <dbReference type="Proteomes" id="UP000028725"/>
    </source>
</evidence>
<sequence length="407" mass="42737">MTRTLRLSALALAALLGACKKEEPPPAAPATPPAQQQQPQAEAKPAEPPKAKTHKIGLVVDLGGRGDHSFNDAALRGLETWAAGKKYEGGQYVAASPEEIKASITSDLTNLQPPITPQPIEPQVIQSKSPEDYEPNLQLLVDQGVDLTIGNGFLLEPAVETVAKANPNAKFLLVDSVLLDAENKPYSLPNVRTVTFKENEGSFLVGALAGLVSKTGKVGFVGGMEVPIIKKFEAGYRAGVKTTNPKAETGLMAVYTGSFNNVAAGKQVAQDLIKKGADVIFQAAGADGLGVIQAVKEAKAAGKNVYVIGVDSDQSHVAPEVVLTSMLKHLDLAIYTASRDLAEGKFAAGDVTLGLKEGGVGYADVRVDFPGKAEALQKVEALRQRVISGEIQVPASKEELSSFKATP</sequence>
<keyword evidence="3" id="KW-1003">Cell membrane</keyword>
<evidence type="ECO:0000259" key="8">
    <source>
        <dbReference type="Pfam" id="PF02608"/>
    </source>
</evidence>
<dbReference type="PROSITE" id="PS51257">
    <property type="entry name" value="PROKAR_LIPOPROTEIN"/>
    <property type="match status" value="1"/>
</dbReference>
<comment type="caution">
    <text evidence="9">The sequence shown here is derived from an EMBL/GenBank/DDBJ whole genome shotgun (WGS) entry which is preliminary data.</text>
</comment>
<comment type="similarity">
    <text evidence="2">Belongs to the BMP lipoprotein family.</text>
</comment>
<evidence type="ECO:0000256" key="1">
    <source>
        <dbReference type="ARBA" id="ARBA00004193"/>
    </source>
</evidence>
<dbReference type="Proteomes" id="UP000028725">
    <property type="component" value="Unassembled WGS sequence"/>
</dbReference>
<keyword evidence="5" id="KW-0472">Membrane</keyword>
<dbReference type="PANTHER" id="PTHR34296:SF2">
    <property type="entry name" value="ABC TRANSPORTER GUANOSINE-BINDING PROTEIN NUPN"/>
    <property type="match status" value="1"/>
</dbReference>
<dbReference type="InterPro" id="IPR050957">
    <property type="entry name" value="BMP_lipoprotein"/>
</dbReference>
<evidence type="ECO:0000256" key="2">
    <source>
        <dbReference type="ARBA" id="ARBA00008610"/>
    </source>
</evidence>
<dbReference type="InterPro" id="IPR028082">
    <property type="entry name" value="Peripla_BP_I"/>
</dbReference>
<dbReference type="Gene3D" id="3.40.50.2300">
    <property type="match status" value="2"/>
</dbReference>
<protein>
    <submittedName>
        <fullName evidence="9">ABC transporter</fullName>
    </submittedName>
</protein>
<feature type="domain" description="ABC transporter substrate-binding protein PnrA-like" evidence="8">
    <location>
        <begin position="59"/>
        <end position="397"/>
    </location>
</feature>
<comment type="subcellular location">
    <subcellularLocation>
        <location evidence="1">Cell membrane</location>
        <topology evidence="1">Lipid-anchor</topology>
    </subcellularLocation>
</comment>
<keyword evidence="4" id="KW-0732">Signal</keyword>
<proteinExistence type="inferred from homology"/>
<dbReference type="AlphaFoldDB" id="A0A085W755"/>
<dbReference type="PATRIC" id="fig|394096.3.peg.6967"/>
<reference evidence="9 10" key="1">
    <citation type="submission" date="2014-04" db="EMBL/GenBank/DDBJ databases">
        <title>Genome assembly of Hyalangium minutum DSM 14724.</title>
        <authorList>
            <person name="Sharma G."/>
            <person name="Subramanian S."/>
        </authorList>
    </citation>
    <scope>NUCLEOTIDE SEQUENCE [LARGE SCALE GENOMIC DNA]</scope>
    <source>
        <strain evidence="9 10">DSM 14724</strain>
    </source>
</reference>
<evidence type="ECO:0000256" key="5">
    <source>
        <dbReference type="ARBA" id="ARBA00023136"/>
    </source>
</evidence>
<gene>
    <name evidence="9" type="ORF">DB31_2636</name>
</gene>
<organism evidence="9 10">
    <name type="scientific">Hyalangium minutum</name>
    <dbReference type="NCBI Taxonomy" id="394096"/>
    <lineage>
        <taxon>Bacteria</taxon>
        <taxon>Pseudomonadati</taxon>
        <taxon>Myxococcota</taxon>
        <taxon>Myxococcia</taxon>
        <taxon>Myxococcales</taxon>
        <taxon>Cystobacterineae</taxon>
        <taxon>Archangiaceae</taxon>
        <taxon>Hyalangium</taxon>
    </lineage>
</organism>
<keyword evidence="10" id="KW-1185">Reference proteome</keyword>
<dbReference type="CDD" id="cd06354">
    <property type="entry name" value="PBP1_PrnA-like"/>
    <property type="match status" value="1"/>
</dbReference>
<dbReference type="Pfam" id="PF02608">
    <property type="entry name" value="Bmp"/>
    <property type="match status" value="1"/>
</dbReference>
<keyword evidence="6" id="KW-0449">Lipoprotein</keyword>